<gene>
    <name evidence="2" type="ORF">BDV98DRAFT_501889</name>
</gene>
<dbReference type="OrthoDB" id="3230169at2759"/>
<feature type="region of interest" description="Disordered" evidence="1">
    <location>
        <begin position="1"/>
        <end position="22"/>
    </location>
</feature>
<dbReference type="Proteomes" id="UP000305067">
    <property type="component" value="Unassembled WGS sequence"/>
</dbReference>
<accession>A0A5C3QWL6</accession>
<dbReference type="GO" id="GO:0000278">
    <property type="term" value="P:mitotic cell cycle"/>
    <property type="evidence" value="ECO:0007669"/>
    <property type="project" value="InterPro"/>
</dbReference>
<organism evidence="2 3">
    <name type="scientific">Pterulicium gracile</name>
    <dbReference type="NCBI Taxonomy" id="1884261"/>
    <lineage>
        <taxon>Eukaryota</taxon>
        <taxon>Fungi</taxon>
        <taxon>Dikarya</taxon>
        <taxon>Basidiomycota</taxon>
        <taxon>Agaricomycotina</taxon>
        <taxon>Agaricomycetes</taxon>
        <taxon>Agaricomycetidae</taxon>
        <taxon>Agaricales</taxon>
        <taxon>Pleurotineae</taxon>
        <taxon>Pterulaceae</taxon>
        <taxon>Pterulicium</taxon>
    </lineage>
</organism>
<dbReference type="InterPro" id="IPR013963">
    <property type="entry name" value="DASH_Dad2"/>
</dbReference>
<evidence type="ECO:0000313" key="2">
    <source>
        <dbReference type="EMBL" id="TFL04759.1"/>
    </source>
</evidence>
<proteinExistence type="predicted"/>
<name>A0A5C3QWL6_9AGAR</name>
<dbReference type="GO" id="GO:0042729">
    <property type="term" value="C:DASH complex"/>
    <property type="evidence" value="ECO:0007669"/>
    <property type="project" value="InterPro"/>
</dbReference>
<evidence type="ECO:0000313" key="3">
    <source>
        <dbReference type="Proteomes" id="UP000305067"/>
    </source>
</evidence>
<protein>
    <submittedName>
        <fullName evidence="2">Uncharacterized protein</fullName>
    </submittedName>
</protein>
<dbReference type="Pfam" id="PF08654">
    <property type="entry name" value="DASH_Dad2"/>
    <property type="match status" value="1"/>
</dbReference>
<dbReference type="GO" id="GO:0072686">
    <property type="term" value="C:mitotic spindle"/>
    <property type="evidence" value="ECO:0007669"/>
    <property type="project" value="InterPro"/>
</dbReference>
<sequence length="100" mass="11274">MNRQSTANRTVYGASGQPSQNSNALSLARLTEKKKEINAVTALETASLLCVKRLEAMGQDFNLMADSGEVFGQVLEQWSKMFEILQLLRMFTIREIMILF</sequence>
<reference evidence="2 3" key="1">
    <citation type="journal article" date="2019" name="Nat. Ecol. Evol.">
        <title>Megaphylogeny resolves global patterns of mushroom evolution.</title>
        <authorList>
            <person name="Varga T."/>
            <person name="Krizsan K."/>
            <person name="Foldi C."/>
            <person name="Dima B."/>
            <person name="Sanchez-Garcia M."/>
            <person name="Sanchez-Ramirez S."/>
            <person name="Szollosi G.J."/>
            <person name="Szarkandi J.G."/>
            <person name="Papp V."/>
            <person name="Albert L."/>
            <person name="Andreopoulos W."/>
            <person name="Angelini C."/>
            <person name="Antonin V."/>
            <person name="Barry K.W."/>
            <person name="Bougher N.L."/>
            <person name="Buchanan P."/>
            <person name="Buyck B."/>
            <person name="Bense V."/>
            <person name="Catcheside P."/>
            <person name="Chovatia M."/>
            <person name="Cooper J."/>
            <person name="Damon W."/>
            <person name="Desjardin D."/>
            <person name="Finy P."/>
            <person name="Geml J."/>
            <person name="Haridas S."/>
            <person name="Hughes K."/>
            <person name="Justo A."/>
            <person name="Karasinski D."/>
            <person name="Kautmanova I."/>
            <person name="Kiss B."/>
            <person name="Kocsube S."/>
            <person name="Kotiranta H."/>
            <person name="LaButti K.M."/>
            <person name="Lechner B.E."/>
            <person name="Liimatainen K."/>
            <person name="Lipzen A."/>
            <person name="Lukacs Z."/>
            <person name="Mihaltcheva S."/>
            <person name="Morgado L.N."/>
            <person name="Niskanen T."/>
            <person name="Noordeloos M.E."/>
            <person name="Ohm R.A."/>
            <person name="Ortiz-Santana B."/>
            <person name="Ovrebo C."/>
            <person name="Racz N."/>
            <person name="Riley R."/>
            <person name="Savchenko A."/>
            <person name="Shiryaev A."/>
            <person name="Soop K."/>
            <person name="Spirin V."/>
            <person name="Szebenyi C."/>
            <person name="Tomsovsky M."/>
            <person name="Tulloss R.E."/>
            <person name="Uehling J."/>
            <person name="Grigoriev I.V."/>
            <person name="Vagvolgyi C."/>
            <person name="Papp T."/>
            <person name="Martin F.M."/>
            <person name="Miettinen O."/>
            <person name="Hibbett D.S."/>
            <person name="Nagy L.G."/>
        </authorList>
    </citation>
    <scope>NUCLEOTIDE SEQUENCE [LARGE SCALE GENOMIC DNA]</scope>
    <source>
        <strain evidence="2 3">CBS 309.79</strain>
    </source>
</reference>
<dbReference type="EMBL" id="ML178818">
    <property type="protein sequence ID" value="TFL04759.1"/>
    <property type="molecule type" value="Genomic_DNA"/>
</dbReference>
<dbReference type="AlphaFoldDB" id="A0A5C3QWL6"/>
<keyword evidence="3" id="KW-1185">Reference proteome</keyword>
<evidence type="ECO:0000256" key="1">
    <source>
        <dbReference type="SAM" id="MobiDB-lite"/>
    </source>
</evidence>